<accession>A0A6V8MN74</accession>
<protein>
    <submittedName>
        <fullName evidence="1">Uncharacterized protein</fullName>
    </submittedName>
</protein>
<gene>
    <name evidence="1" type="ORF">GMST_38030</name>
</gene>
<reference evidence="2" key="1">
    <citation type="submission" date="2020-06" db="EMBL/GenBank/DDBJ databases">
        <title>Draft genomic sequence of Geomonas sp. Red330.</title>
        <authorList>
            <person name="Itoh H."/>
            <person name="Zhenxing X."/>
            <person name="Ushijima N."/>
            <person name="Masuda Y."/>
            <person name="Shiratori Y."/>
            <person name="Senoo K."/>
        </authorList>
    </citation>
    <scope>NUCLEOTIDE SEQUENCE [LARGE SCALE GENOMIC DNA]</scope>
    <source>
        <strain evidence="2">Red330</strain>
    </source>
</reference>
<keyword evidence="2" id="KW-1185">Reference proteome</keyword>
<evidence type="ECO:0000313" key="2">
    <source>
        <dbReference type="Proteomes" id="UP000556026"/>
    </source>
</evidence>
<comment type="caution">
    <text evidence="1">The sequence shown here is derived from an EMBL/GenBank/DDBJ whole genome shotgun (WGS) entry which is preliminary data.</text>
</comment>
<dbReference type="AlphaFoldDB" id="A0A6V8MN74"/>
<organism evidence="1 2">
    <name type="scientific">Geomonas silvestris</name>
    <dbReference type="NCBI Taxonomy" id="2740184"/>
    <lineage>
        <taxon>Bacteria</taxon>
        <taxon>Pseudomonadati</taxon>
        <taxon>Thermodesulfobacteriota</taxon>
        <taxon>Desulfuromonadia</taxon>
        <taxon>Geobacterales</taxon>
        <taxon>Geobacteraceae</taxon>
        <taxon>Geomonas</taxon>
    </lineage>
</organism>
<proteinExistence type="predicted"/>
<dbReference type="Proteomes" id="UP000556026">
    <property type="component" value="Unassembled WGS sequence"/>
</dbReference>
<evidence type="ECO:0000313" key="1">
    <source>
        <dbReference type="EMBL" id="GFO61478.1"/>
    </source>
</evidence>
<dbReference type="EMBL" id="BLXX01000014">
    <property type="protein sequence ID" value="GFO61478.1"/>
    <property type="molecule type" value="Genomic_DNA"/>
</dbReference>
<name>A0A6V8MN74_9BACT</name>
<dbReference type="RefSeq" id="WP_183356267.1">
    <property type="nucleotide sequence ID" value="NZ_BLXX01000014.1"/>
</dbReference>
<sequence length="94" mass="10462">MAGSKSLLTEIMATRLPPGERTRCLEWSNSVSNEEFDAGLACFFEIGAIQDAVGEYAIEQLQELEMHLHIKIAATIEVHDRVYSYRESKASEGA</sequence>